<dbReference type="EMBL" id="GL883152">
    <property type="protein sequence ID" value="EGG00017.1"/>
    <property type="molecule type" value="Genomic_DNA"/>
</dbReference>
<evidence type="ECO:0000313" key="2">
    <source>
        <dbReference type="Proteomes" id="UP000001072"/>
    </source>
</evidence>
<gene>
    <name evidence="1" type="ORF">MELLADRAFT_93921</name>
</gene>
<sequence>MVLSYKAVIGAILRATADPVPVDPAKTGMAWRGTATDLVLVDAEGKTFTVPLEAFGFNLPSDLLRRDHTYHLSGDLGQKSTGEAFIKHSELTQSKICSSAPDHESIAGKTTMSAIGKVVNVSLDNDNEDEEFHLTVEAEHEGFDPRGNKSVSFEIIYRFGYFTPALKEARYIKKGSSVYFQGTLVSQDPQSKRFIVQVMQHAEIAVTEDGEDVAHGNVVKGNVVWVE</sequence>
<dbReference type="InParanoid" id="F4S5R9"/>
<dbReference type="GeneID" id="18936729"/>
<dbReference type="HOGENOM" id="CLU_097631_0_0_1"/>
<evidence type="ECO:0000313" key="1">
    <source>
        <dbReference type="EMBL" id="EGG00017.1"/>
    </source>
</evidence>
<protein>
    <submittedName>
        <fullName evidence="1">Uncharacterized protein</fullName>
    </submittedName>
</protein>
<dbReference type="VEuPathDB" id="FungiDB:MELLADRAFT_93921"/>
<dbReference type="RefSeq" id="XP_007416725.1">
    <property type="nucleotide sequence ID" value="XM_007416663.1"/>
</dbReference>
<proteinExistence type="predicted"/>
<dbReference type="AlphaFoldDB" id="F4S5R9"/>
<name>F4S5R9_MELLP</name>
<reference evidence="2" key="1">
    <citation type="journal article" date="2011" name="Proc. Natl. Acad. Sci. U.S.A.">
        <title>Obligate biotrophy features unraveled by the genomic analysis of rust fungi.</title>
        <authorList>
            <person name="Duplessis S."/>
            <person name="Cuomo C.A."/>
            <person name="Lin Y.-C."/>
            <person name="Aerts A."/>
            <person name="Tisserant E."/>
            <person name="Veneault-Fourrey C."/>
            <person name="Joly D.L."/>
            <person name="Hacquard S."/>
            <person name="Amselem J."/>
            <person name="Cantarel B.L."/>
            <person name="Chiu R."/>
            <person name="Coutinho P.M."/>
            <person name="Feau N."/>
            <person name="Field M."/>
            <person name="Frey P."/>
            <person name="Gelhaye E."/>
            <person name="Goldberg J."/>
            <person name="Grabherr M.G."/>
            <person name="Kodira C.D."/>
            <person name="Kohler A."/>
            <person name="Kuees U."/>
            <person name="Lindquist E.A."/>
            <person name="Lucas S.M."/>
            <person name="Mago R."/>
            <person name="Mauceli E."/>
            <person name="Morin E."/>
            <person name="Murat C."/>
            <person name="Pangilinan J.L."/>
            <person name="Park R."/>
            <person name="Pearson M."/>
            <person name="Quesneville H."/>
            <person name="Rouhier N."/>
            <person name="Sakthikumar S."/>
            <person name="Salamov A.A."/>
            <person name="Schmutz J."/>
            <person name="Selles B."/>
            <person name="Shapiro H."/>
            <person name="Tanguay P."/>
            <person name="Tuskan G.A."/>
            <person name="Henrissat B."/>
            <person name="Van de Peer Y."/>
            <person name="Rouze P."/>
            <person name="Ellis J.G."/>
            <person name="Dodds P.N."/>
            <person name="Schein J.E."/>
            <person name="Zhong S."/>
            <person name="Hamelin R.C."/>
            <person name="Grigoriev I.V."/>
            <person name="Szabo L.J."/>
            <person name="Martin F."/>
        </authorList>
    </citation>
    <scope>NUCLEOTIDE SEQUENCE [LARGE SCALE GENOMIC DNA]</scope>
    <source>
        <strain evidence="2">98AG31 / pathotype 3-4-7</strain>
    </source>
</reference>
<keyword evidence="2" id="KW-1185">Reference proteome</keyword>
<dbReference type="Proteomes" id="UP000001072">
    <property type="component" value="Unassembled WGS sequence"/>
</dbReference>
<accession>F4S5R9</accession>
<organism evidence="2">
    <name type="scientific">Melampsora larici-populina (strain 98AG31 / pathotype 3-4-7)</name>
    <name type="common">Poplar leaf rust fungus</name>
    <dbReference type="NCBI Taxonomy" id="747676"/>
    <lineage>
        <taxon>Eukaryota</taxon>
        <taxon>Fungi</taxon>
        <taxon>Dikarya</taxon>
        <taxon>Basidiomycota</taxon>
        <taxon>Pucciniomycotina</taxon>
        <taxon>Pucciniomycetes</taxon>
        <taxon>Pucciniales</taxon>
        <taxon>Melampsoraceae</taxon>
        <taxon>Melampsora</taxon>
    </lineage>
</organism>
<dbReference type="KEGG" id="mlr:MELLADRAFT_93921"/>